<dbReference type="SUPFAM" id="SSF52200">
    <property type="entry name" value="Toll/Interleukin receptor TIR domain"/>
    <property type="match status" value="1"/>
</dbReference>
<dbReference type="InterPro" id="IPR042197">
    <property type="entry name" value="Apaf_helical"/>
</dbReference>
<dbReference type="PROSITE" id="PS50104">
    <property type="entry name" value="TIR"/>
    <property type="match status" value="1"/>
</dbReference>
<dbReference type="Gene3D" id="1.10.8.430">
    <property type="entry name" value="Helical domain of apoptotic protease-activating factors"/>
    <property type="match status" value="1"/>
</dbReference>
<dbReference type="InterPro" id="IPR032675">
    <property type="entry name" value="LRR_dom_sf"/>
</dbReference>
<dbReference type="SUPFAM" id="SSF52540">
    <property type="entry name" value="P-loop containing nucleoside triphosphate hydrolases"/>
    <property type="match status" value="1"/>
</dbReference>
<name>A0ABU6SI79_9FABA</name>
<keyword evidence="1" id="KW-0433">Leucine-rich repeat</keyword>
<evidence type="ECO:0000256" key="2">
    <source>
        <dbReference type="ARBA" id="ARBA00022737"/>
    </source>
</evidence>
<dbReference type="InterPro" id="IPR035897">
    <property type="entry name" value="Toll_tir_struct_dom_sf"/>
</dbReference>
<dbReference type="InterPro" id="IPR000157">
    <property type="entry name" value="TIR_dom"/>
</dbReference>
<proteinExistence type="predicted"/>
<dbReference type="InterPro" id="IPR027417">
    <property type="entry name" value="P-loop_NTPase"/>
</dbReference>
<dbReference type="Proteomes" id="UP001341840">
    <property type="component" value="Unassembled WGS sequence"/>
</dbReference>
<dbReference type="InterPro" id="IPR044974">
    <property type="entry name" value="Disease_R_plants"/>
</dbReference>
<evidence type="ECO:0000313" key="4">
    <source>
        <dbReference type="EMBL" id="MED6136086.1"/>
    </source>
</evidence>
<dbReference type="PANTHER" id="PTHR11017">
    <property type="entry name" value="LEUCINE-RICH REPEAT-CONTAINING PROTEIN"/>
    <property type="match status" value="1"/>
</dbReference>
<comment type="caution">
    <text evidence="4">The sequence shown here is derived from an EMBL/GenBank/DDBJ whole genome shotgun (WGS) entry which is preliminary data.</text>
</comment>
<dbReference type="Gene3D" id="3.80.10.10">
    <property type="entry name" value="Ribonuclease Inhibitor"/>
    <property type="match status" value="2"/>
</dbReference>
<evidence type="ECO:0000313" key="5">
    <source>
        <dbReference type="Proteomes" id="UP001341840"/>
    </source>
</evidence>
<evidence type="ECO:0000256" key="1">
    <source>
        <dbReference type="ARBA" id="ARBA00022614"/>
    </source>
</evidence>
<dbReference type="InterPro" id="IPR058192">
    <property type="entry name" value="WHD_ROQ1-like"/>
</dbReference>
<dbReference type="Pfam" id="PF23282">
    <property type="entry name" value="WHD_ROQ1"/>
    <property type="match status" value="1"/>
</dbReference>
<dbReference type="PRINTS" id="PR00364">
    <property type="entry name" value="DISEASERSIST"/>
</dbReference>
<dbReference type="PANTHER" id="PTHR11017:SF479">
    <property type="entry name" value="DISEASE RESISTANCE PROTEIN (TIR-NBS-LRR CLASS) FAMILY"/>
    <property type="match status" value="1"/>
</dbReference>
<dbReference type="EMBL" id="JASCZI010060799">
    <property type="protein sequence ID" value="MED6136086.1"/>
    <property type="molecule type" value="Genomic_DNA"/>
</dbReference>
<dbReference type="SMART" id="SM00255">
    <property type="entry name" value="TIR"/>
    <property type="match status" value="1"/>
</dbReference>
<accession>A0ABU6SI79</accession>
<sequence length="916" mass="104637">MSALHIMTSSTSSSSSQIKYDVFISFRGLDTRHGFLSHLLKALREKQIDAYVDDKLKEGNELLPALLTAIEESQIALVIFSKDYASSKWCLEELVKITECMAKSWQIVVPIFYNVDPSDVRHQKGCYKSAFADHEKSFKDNIMNVQNWKLALKRVANLSGFHSTIFGTEAELIERVVQRVLTRLNYIPQIELKGLIGIDKPIAELQSLISCNAAKDVHIIGIWGMGGIGKTTIASALFNILCSEFEGCCFLPNVREQSEKNGITQLRDKLLSILLEEKDLSIGASGVPTHVLRRLGRKKILVVLDDVNNPDHVQDLVGGHEWFGRGSRIVVTTRDKHVICKEADDIYQVGVLEHHEALQLLNLHAFNGSSLELNQHNDLMTRVVDYAKGIPLALKVLGTFLYGKSDEEWESQLQKLQKMSFKEIQNVLRLSYEGLDREESNIFLYIACFFEGHDNIKILLDACGYSTAIALKTLHDRALIIVSKDGKHVTMHDLIREMGREIVRAQNIDKFGERSHLWDPTEITQVLKQDQGTNRIESITFNMSSAPHLSLSRHSLSKMRNLNFLRFYSHDTYRVNLPEGLENLPDKLKLFHWDDYPLQSLPTKFNAENLVEFDMQGSYVKKLWENVQNIANLRRIDLDGSKELVELPDLSKASNLETLSLSDCENLRSLHPSIFSLQKLIYVDLQGCIRLKKLPDKCSRSSKVEHLNLSGCKSLKHLPDSISKLEFLKELYLEGCQQLDTSNLHILFSGLSSLERLNLGACHNLDKLPDNVNNLSLLCWLSLKETNLKSLPESIKHLRKLRSLYLGSCRMLQSLPELPPFIQYLEVSDCIALETVFTPTPELLKEHLTLFKKQMSEDDFKRYESGPDYFNTYFSFENCPSLDRNVLNVLLVYVKHYNRKKRAIMERRIEKRRASS</sequence>
<dbReference type="Gene3D" id="3.40.50.300">
    <property type="entry name" value="P-loop containing nucleotide triphosphate hydrolases"/>
    <property type="match status" value="1"/>
</dbReference>
<dbReference type="Gene3D" id="3.40.50.10140">
    <property type="entry name" value="Toll/interleukin-1 receptor homology (TIR) domain"/>
    <property type="match status" value="1"/>
</dbReference>
<dbReference type="Pfam" id="PF01582">
    <property type="entry name" value="TIR"/>
    <property type="match status" value="1"/>
</dbReference>
<dbReference type="Pfam" id="PF00931">
    <property type="entry name" value="NB-ARC"/>
    <property type="match status" value="1"/>
</dbReference>
<dbReference type="SUPFAM" id="SSF52058">
    <property type="entry name" value="L domain-like"/>
    <property type="match status" value="1"/>
</dbReference>
<keyword evidence="5" id="KW-1185">Reference proteome</keyword>
<organism evidence="4 5">
    <name type="scientific">Stylosanthes scabra</name>
    <dbReference type="NCBI Taxonomy" id="79078"/>
    <lineage>
        <taxon>Eukaryota</taxon>
        <taxon>Viridiplantae</taxon>
        <taxon>Streptophyta</taxon>
        <taxon>Embryophyta</taxon>
        <taxon>Tracheophyta</taxon>
        <taxon>Spermatophyta</taxon>
        <taxon>Magnoliopsida</taxon>
        <taxon>eudicotyledons</taxon>
        <taxon>Gunneridae</taxon>
        <taxon>Pentapetalae</taxon>
        <taxon>rosids</taxon>
        <taxon>fabids</taxon>
        <taxon>Fabales</taxon>
        <taxon>Fabaceae</taxon>
        <taxon>Papilionoideae</taxon>
        <taxon>50 kb inversion clade</taxon>
        <taxon>dalbergioids sensu lato</taxon>
        <taxon>Dalbergieae</taxon>
        <taxon>Pterocarpus clade</taxon>
        <taxon>Stylosanthes</taxon>
    </lineage>
</organism>
<gene>
    <name evidence="4" type="ORF">PIB30_052677</name>
</gene>
<reference evidence="4 5" key="1">
    <citation type="journal article" date="2023" name="Plants (Basel)">
        <title>Bridging the Gap: Combining Genomics and Transcriptomics Approaches to Understand Stylosanthes scabra, an Orphan Legume from the Brazilian Caatinga.</title>
        <authorList>
            <person name="Ferreira-Neto J.R.C."/>
            <person name="da Silva M.D."/>
            <person name="Binneck E."/>
            <person name="de Melo N.F."/>
            <person name="da Silva R.H."/>
            <person name="de Melo A.L.T.M."/>
            <person name="Pandolfi V."/>
            <person name="Bustamante F.O."/>
            <person name="Brasileiro-Vidal A.C."/>
            <person name="Benko-Iseppon A.M."/>
        </authorList>
    </citation>
    <scope>NUCLEOTIDE SEQUENCE [LARGE SCALE GENOMIC DNA]</scope>
    <source>
        <tissue evidence="4">Leaves</tissue>
    </source>
</reference>
<dbReference type="InterPro" id="IPR002182">
    <property type="entry name" value="NB-ARC"/>
</dbReference>
<protein>
    <recommendedName>
        <fullName evidence="3">TIR domain-containing protein</fullName>
    </recommendedName>
</protein>
<feature type="domain" description="TIR" evidence="3">
    <location>
        <begin position="18"/>
        <end position="184"/>
    </location>
</feature>
<keyword evidence="2" id="KW-0677">Repeat</keyword>
<evidence type="ECO:0000259" key="3">
    <source>
        <dbReference type="PROSITE" id="PS50104"/>
    </source>
</evidence>